<dbReference type="Proteomes" id="UP000192223">
    <property type="component" value="Unplaced"/>
</dbReference>
<reference evidence="2" key="1">
    <citation type="submission" date="2025-08" db="UniProtKB">
        <authorList>
            <consortium name="RefSeq"/>
        </authorList>
    </citation>
    <scope>IDENTIFICATION</scope>
    <source>
        <tissue evidence="2">Entire body</tissue>
    </source>
</reference>
<dbReference type="STRING" id="224129.A0A1W4X130"/>
<gene>
    <name evidence="2" type="primary">LOC108737853</name>
</gene>
<sequence length="301" mass="33969">MQTDILEQYKSISSRLKRRFLRKPNVADASNSFSSLAQQCEHLELQPYAGLCWIAAARCEGSLGNVPGELSHLVRSARNFLSAELKNSKLGCPSSSNENLQAAISSYAHTNSKYPESSLLGVGLNLEIVQSLNELNFTDSKDIYLQNALELSQNCLDSRTLCLLLTAENCAEKGEYIEALNTFTEISNLLENSPRNGYRKDILLKCEINRIIILLILRPTPNKLAADSAKLLEKYIWADKIGENLKNYGMSEDLFLLLQSLVLTCQSLETNNLVYLEGDLWKYFDKFQKELLRTLVQVYCH</sequence>
<dbReference type="AlphaFoldDB" id="A0A1W4X130"/>
<dbReference type="InParanoid" id="A0A1W4X130"/>
<dbReference type="CTD" id="32507"/>
<protein>
    <submittedName>
        <fullName evidence="2">Factor VIII intron 22 protein isoform X1</fullName>
    </submittedName>
</protein>
<dbReference type="KEGG" id="apln:108737853"/>
<dbReference type="PANTHER" id="PTHR16797:SF4">
    <property type="entry name" value="40-KDA HUNTINGTIN-ASSOCIATED PROTEIN"/>
    <property type="match status" value="1"/>
</dbReference>
<dbReference type="OrthoDB" id="10249246at2759"/>
<dbReference type="GeneID" id="108737853"/>
<proteinExistence type="predicted"/>
<evidence type="ECO:0000313" key="1">
    <source>
        <dbReference type="Proteomes" id="UP000192223"/>
    </source>
</evidence>
<dbReference type="InterPro" id="IPR039494">
    <property type="entry name" value="F8A"/>
</dbReference>
<keyword evidence="1" id="KW-1185">Reference proteome</keyword>
<dbReference type="PANTHER" id="PTHR16797">
    <property type="entry name" value="FACTOR VIII-ASSOCIATED GENE 1"/>
    <property type="match status" value="1"/>
</dbReference>
<dbReference type="FunCoup" id="A0A1W4X130">
    <property type="interactions" value="142"/>
</dbReference>
<dbReference type="RefSeq" id="XP_018326482.1">
    <property type="nucleotide sequence ID" value="XM_018470980.2"/>
</dbReference>
<accession>A0A1W4X130</accession>
<dbReference type="GO" id="GO:0099518">
    <property type="term" value="P:vesicle cytoskeletal trafficking"/>
    <property type="evidence" value="ECO:0007669"/>
    <property type="project" value="TreeGrafter"/>
</dbReference>
<dbReference type="GO" id="GO:0005769">
    <property type="term" value="C:early endosome"/>
    <property type="evidence" value="ECO:0007669"/>
    <property type="project" value="TreeGrafter"/>
</dbReference>
<name>A0A1W4X130_AGRPL</name>
<organism evidence="1 2">
    <name type="scientific">Agrilus planipennis</name>
    <name type="common">Emerald ash borer</name>
    <name type="synonym">Agrilus marcopoli</name>
    <dbReference type="NCBI Taxonomy" id="224129"/>
    <lineage>
        <taxon>Eukaryota</taxon>
        <taxon>Metazoa</taxon>
        <taxon>Ecdysozoa</taxon>
        <taxon>Arthropoda</taxon>
        <taxon>Hexapoda</taxon>
        <taxon>Insecta</taxon>
        <taxon>Pterygota</taxon>
        <taxon>Neoptera</taxon>
        <taxon>Endopterygota</taxon>
        <taxon>Coleoptera</taxon>
        <taxon>Polyphaga</taxon>
        <taxon>Elateriformia</taxon>
        <taxon>Buprestoidea</taxon>
        <taxon>Buprestidae</taxon>
        <taxon>Agrilinae</taxon>
        <taxon>Agrilus</taxon>
    </lineage>
</organism>
<evidence type="ECO:0000313" key="2">
    <source>
        <dbReference type="RefSeq" id="XP_018326482.1"/>
    </source>
</evidence>